<evidence type="ECO:0000256" key="8">
    <source>
        <dbReference type="SAM" id="MobiDB-lite"/>
    </source>
</evidence>
<evidence type="ECO:0000256" key="5">
    <source>
        <dbReference type="ARBA" id="ARBA00022917"/>
    </source>
</evidence>
<feature type="binding site" evidence="7">
    <location>
        <position position="198"/>
    </location>
    <ligand>
        <name>L-aspartate</name>
        <dbReference type="ChEBI" id="CHEBI:29991"/>
    </ligand>
</feature>
<evidence type="ECO:0000256" key="6">
    <source>
        <dbReference type="ARBA" id="ARBA00023146"/>
    </source>
</evidence>
<dbReference type="InterPro" id="IPR012340">
    <property type="entry name" value="NA-bd_OB-fold"/>
</dbReference>
<dbReference type="InterPro" id="IPR002312">
    <property type="entry name" value="Asp/Asn-tRNA-synth_IIb"/>
</dbReference>
<comment type="caution">
    <text evidence="7">Lacks conserved residue(s) required for the propagation of feature annotation.</text>
</comment>
<dbReference type="CDD" id="cd04317">
    <property type="entry name" value="EcAspRS_like_N"/>
    <property type="match status" value="1"/>
</dbReference>
<dbReference type="PRINTS" id="PR01042">
    <property type="entry name" value="TRNASYNTHASP"/>
</dbReference>
<feature type="domain" description="Aminoacyl-transfer RNA synthetases class-II family profile" evidence="9">
    <location>
        <begin position="173"/>
        <end position="589"/>
    </location>
</feature>
<dbReference type="Proteomes" id="UP001304683">
    <property type="component" value="Chromosome"/>
</dbReference>
<evidence type="ECO:0000256" key="7">
    <source>
        <dbReference type="HAMAP-Rule" id="MF_00044"/>
    </source>
</evidence>
<comment type="function">
    <text evidence="7">Catalyzes the attachment of L-aspartate to tRNA(Asp) in a two-step reaction: L-aspartate is first activated by ATP to form Asp-AMP and then transferred to the acceptor end of tRNA(Asp).</text>
</comment>
<feature type="binding site" evidence="7">
    <location>
        <begin position="244"/>
        <end position="246"/>
    </location>
    <ligand>
        <name>ATP</name>
        <dbReference type="ChEBI" id="CHEBI:30616"/>
    </ligand>
</feature>
<proteinExistence type="inferred from homology"/>
<dbReference type="CDD" id="cd00777">
    <property type="entry name" value="AspRS_core"/>
    <property type="match status" value="1"/>
</dbReference>
<dbReference type="Gene3D" id="3.30.1360.30">
    <property type="entry name" value="GAD-like domain"/>
    <property type="match status" value="1"/>
</dbReference>
<reference evidence="10 11" key="1">
    <citation type="submission" date="2023-08" db="EMBL/GenBank/DDBJ databases">
        <title>Genome sequence of Thermaerobacter compostii strain Ins1, a spore-forming filamentous bacterium isolated from a deep geothermal reservoir.</title>
        <authorList>
            <person name="Bregnard D."/>
            <person name="Gonzalez D."/>
            <person name="Junier P."/>
        </authorList>
    </citation>
    <scope>NUCLEOTIDE SEQUENCE [LARGE SCALE GENOMIC DNA]</scope>
    <source>
        <strain evidence="10 11">Ins1</strain>
    </source>
</reference>
<keyword evidence="4 7" id="KW-0067">ATP-binding</keyword>
<evidence type="ECO:0000313" key="11">
    <source>
        <dbReference type="Proteomes" id="UP001304683"/>
    </source>
</evidence>
<dbReference type="InterPro" id="IPR047089">
    <property type="entry name" value="Asp-tRNA-ligase_1_N"/>
</dbReference>
<dbReference type="HAMAP" id="MF_00044">
    <property type="entry name" value="Asp_tRNA_synth_type1"/>
    <property type="match status" value="1"/>
</dbReference>
<sequence length="612" mass="68267">MAEATRAGGAPAPSLRPWRQGATGRDLGCGEVRPEHVGRTLAVAGWVHRVRDLGGMKFVEIRDRTGRLQLVINRAEAPEAVVRAAEALRAEFVVAARGPVRRRAPEAVNPRLATGEVELVPEELRILAPSKTPPFALDAAGDVDETLRLRYRYLDLRRPEMFHNLWVRHRAYQVVRRYFDRLGFLEVETPMLTRSTPEGARDYLVPSRLYPGRFYALPQSPQLFKQLLMVGGIERYFQIVRCFRDEDLRADRQPEFTQIDVEMSFVDVDDVLAVAEGMMAELWRELLGVDVPLPLPRLSYAEAMDRYGTDKPDLRYEPAIADVSDVFAETGFRAFRAVLDAGGAVRALRAPGGATLSRRELDGLDEAARAAGAAGVAWVAVPQADPASWRGPVVKFFTSEERTALAERLGVRAGDLLLLCADQPERASVALGRLRLDLAERLGWPRRRPWAMAWVVDFPLLEWDEDEGRYVARHHPFTAPRDDDLDRLETDPAAVRAKAYDLVVNGVEVGGGSIRIHRRDVQERVFRAIALPPEKARERFGFLLEAFEYGPPPHGGIAFGFDRLIMLAVGTSNIRDVIAFPKTARAVDPLTGAPAEVDPGQLAELHLRVQAR</sequence>
<dbReference type="InterPro" id="IPR029351">
    <property type="entry name" value="GAD_dom"/>
</dbReference>
<dbReference type="Pfam" id="PF01336">
    <property type="entry name" value="tRNA_anti-codon"/>
    <property type="match status" value="1"/>
</dbReference>
<dbReference type="RefSeq" id="WP_318749930.1">
    <property type="nucleotide sequence ID" value="NZ_CP132508.1"/>
</dbReference>
<dbReference type="InterPro" id="IPR004115">
    <property type="entry name" value="GAD-like_sf"/>
</dbReference>
<protein>
    <recommendedName>
        <fullName evidence="7">Aspartate--tRNA ligase</fullName>
        <ecNumber evidence="7">6.1.1.12</ecNumber>
    </recommendedName>
    <alternativeName>
        <fullName evidence="7">Aspartyl-tRNA synthetase</fullName>
        <shortName evidence="7">AspRS</shortName>
    </alternativeName>
</protein>
<comment type="subcellular location">
    <subcellularLocation>
        <location evidence="7">Cytoplasm</location>
    </subcellularLocation>
</comment>
<dbReference type="SUPFAM" id="SSF50249">
    <property type="entry name" value="Nucleic acid-binding proteins"/>
    <property type="match status" value="1"/>
</dbReference>
<keyword evidence="7" id="KW-0963">Cytoplasm</keyword>
<feature type="region of interest" description="Disordered" evidence="8">
    <location>
        <begin position="1"/>
        <end position="23"/>
    </location>
</feature>
<dbReference type="SUPFAM" id="SSF55261">
    <property type="entry name" value="GAD domain-like"/>
    <property type="match status" value="1"/>
</dbReference>
<keyword evidence="11" id="KW-1185">Reference proteome</keyword>
<keyword evidence="2 7" id="KW-0436">Ligase</keyword>
<evidence type="ECO:0000259" key="9">
    <source>
        <dbReference type="PROSITE" id="PS50862"/>
    </source>
</evidence>
<comment type="similarity">
    <text evidence="1 7">Belongs to the class-II aminoacyl-tRNA synthetase family. Type 1 subfamily.</text>
</comment>
<dbReference type="SUPFAM" id="SSF55681">
    <property type="entry name" value="Class II aaRS and biotin synthetases"/>
    <property type="match status" value="1"/>
</dbReference>
<dbReference type="NCBIfam" id="NF001750">
    <property type="entry name" value="PRK00476.1"/>
    <property type="match status" value="1"/>
</dbReference>
<feature type="binding site" evidence="7">
    <location>
        <position position="474"/>
    </location>
    <ligand>
        <name>L-aspartate</name>
        <dbReference type="ChEBI" id="CHEBI:29991"/>
    </ligand>
</feature>
<dbReference type="PANTHER" id="PTHR22594">
    <property type="entry name" value="ASPARTYL/LYSYL-TRNA SYNTHETASE"/>
    <property type="match status" value="1"/>
</dbReference>
<feature type="region of interest" description="Aspartate" evidence="7">
    <location>
        <begin position="222"/>
        <end position="225"/>
    </location>
</feature>
<accession>A0ABZ0QKI2</accession>
<dbReference type="Pfam" id="PF02938">
    <property type="entry name" value="GAD"/>
    <property type="match status" value="1"/>
</dbReference>
<name>A0ABZ0QKI2_9FIRM</name>
<dbReference type="GO" id="GO:0004815">
    <property type="term" value="F:aspartate-tRNA ligase activity"/>
    <property type="evidence" value="ECO:0007669"/>
    <property type="project" value="UniProtKB-EC"/>
</dbReference>
<feature type="binding site" evidence="7">
    <location>
        <position position="508"/>
    </location>
    <ligand>
        <name>ATP</name>
        <dbReference type="ChEBI" id="CHEBI:30616"/>
    </ligand>
</feature>
<dbReference type="Pfam" id="PF00152">
    <property type="entry name" value="tRNA-synt_2"/>
    <property type="match status" value="1"/>
</dbReference>
<comment type="subunit">
    <text evidence="7">Homodimer.</text>
</comment>
<feature type="binding site" evidence="7">
    <location>
        <position position="253"/>
    </location>
    <ligand>
        <name>ATP</name>
        <dbReference type="ChEBI" id="CHEBI:30616"/>
    </ligand>
</feature>
<dbReference type="InterPro" id="IPR004364">
    <property type="entry name" value="Aa-tRNA-synt_II"/>
</dbReference>
<dbReference type="Gene3D" id="2.40.50.140">
    <property type="entry name" value="Nucleic acid-binding proteins"/>
    <property type="match status" value="1"/>
</dbReference>
<dbReference type="InterPro" id="IPR045864">
    <property type="entry name" value="aa-tRNA-synth_II/BPL/LPL"/>
</dbReference>
<evidence type="ECO:0000256" key="2">
    <source>
        <dbReference type="ARBA" id="ARBA00022598"/>
    </source>
</evidence>
<keyword evidence="5 7" id="KW-0648">Protein biosynthesis</keyword>
<feature type="binding site" evidence="7">
    <location>
        <position position="244"/>
    </location>
    <ligand>
        <name>L-aspartate</name>
        <dbReference type="ChEBI" id="CHEBI:29991"/>
    </ligand>
</feature>
<comment type="catalytic activity">
    <reaction evidence="7">
        <text>tRNA(Asp) + L-aspartate + ATP = L-aspartyl-tRNA(Asp) + AMP + diphosphate</text>
        <dbReference type="Rhea" id="RHEA:19649"/>
        <dbReference type="Rhea" id="RHEA-COMP:9660"/>
        <dbReference type="Rhea" id="RHEA-COMP:9678"/>
        <dbReference type="ChEBI" id="CHEBI:29991"/>
        <dbReference type="ChEBI" id="CHEBI:30616"/>
        <dbReference type="ChEBI" id="CHEBI:33019"/>
        <dbReference type="ChEBI" id="CHEBI:78442"/>
        <dbReference type="ChEBI" id="CHEBI:78516"/>
        <dbReference type="ChEBI" id="CHEBI:456215"/>
        <dbReference type="EC" id="6.1.1.12"/>
    </reaction>
</comment>
<dbReference type="InterPro" id="IPR047090">
    <property type="entry name" value="AspRS_core"/>
</dbReference>
<dbReference type="InterPro" id="IPR004365">
    <property type="entry name" value="NA-bd_OB_tRNA"/>
</dbReference>
<keyword evidence="3 7" id="KW-0547">Nucleotide-binding</keyword>
<keyword evidence="6 7" id="KW-0030">Aminoacyl-tRNA synthetase</keyword>
<organism evidence="10 11">
    <name type="scientific">Thermaerobacter composti</name>
    <dbReference type="NCBI Taxonomy" id="554949"/>
    <lineage>
        <taxon>Bacteria</taxon>
        <taxon>Bacillati</taxon>
        <taxon>Bacillota</taxon>
        <taxon>Clostridia</taxon>
        <taxon>Eubacteriales</taxon>
        <taxon>Clostridiales Family XVII. Incertae Sedis</taxon>
        <taxon>Thermaerobacter</taxon>
    </lineage>
</organism>
<dbReference type="PROSITE" id="PS50862">
    <property type="entry name" value="AA_TRNA_LIGASE_II"/>
    <property type="match status" value="1"/>
</dbReference>
<dbReference type="InterPro" id="IPR006195">
    <property type="entry name" value="aa-tRNA-synth_II"/>
</dbReference>
<evidence type="ECO:0000256" key="4">
    <source>
        <dbReference type="ARBA" id="ARBA00022840"/>
    </source>
</evidence>
<dbReference type="NCBIfam" id="TIGR00459">
    <property type="entry name" value="aspS_bact"/>
    <property type="match status" value="1"/>
</dbReference>
<gene>
    <name evidence="7 10" type="primary">aspS</name>
    <name evidence="10" type="ORF">Q5761_06345</name>
</gene>
<dbReference type="InterPro" id="IPR004524">
    <property type="entry name" value="Asp-tRNA-ligase_1"/>
</dbReference>
<evidence type="ECO:0000313" key="10">
    <source>
        <dbReference type="EMBL" id="WPD18013.1"/>
    </source>
</evidence>
<dbReference type="EMBL" id="CP132508">
    <property type="protein sequence ID" value="WPD18013.1"/>
    <property type="molecule type" value="Genomic_DNA"/>
</dbReference>
<evidence type="ECO:0000256" key="1">
    <source>
        <dbReference type="ARBA" id="ARBA00006303"/>
    </source>
</evidence>
<dbReference type="EC" id="6.1.1.12" evidence="7"/>
<feature type="binding site" evidence="7">
    <location>
        <position position="515"/>
    </location>
    <ligand>
        <name>L-aspartate</name>
        <dbReference type="ChEBI" id="CHEBI:29991"/>
    </ligand>
</feature>
<dbReference type="PANTHER" id="PTHR22594:SF5">
    <property type="entry name" value="ASPARTATE--TRNA LIGASE, MITOCHONDRIAL"/>
    <property type="match status" value="1"/>
</dbReference>
<evidence type="ECO:0000256" key="3">
    <source>
        <dbReference type="ARBA" id="ARBA00022741"/>
    </source>
</evidence>
<feature type="binding site" evidence="7">
    <location>
        <begin position="560"/>
        <end position="563"/>
    </location>
    <ligand>
        <name>ATP</name>
        <dbReference type="ChEBI" id="CHEBI:30616"/>
    </ligand>
</feature>
<dbReference type="Gene3D" id="3.30.930.10">
    <property type="entry name" value="Bira Bifunctional Protein, Domain 2"/>
    <property type="match status" value="1"/>
</dbReference>